<proteinExistence type="predicted"/>
<feature type="compositionally biased region" description="Basic and acidic residues" evidence="1">
    <location>
        <begin position="167"/>
        <end position="178"/>
    </location>
</feature>
<comment type="caution">
    <text evidence="2">The sequence shown here is derived from an EMBL/GenBank/DDBJ whole genome shotgun (WGS) entry which is preliminary data.</text>
</comment>
<feature type="compositionally biased region" description="Polar residues" evidence="1">
    <location>
        <begin position="152"/>
        <end position="162"/>
    </location>
</feature>
<feature type="compositionally biased region" description="Low complexity" evidence="1">
    <location>
        <begin position="127"/>
        <end position="143"/>
    </location>
</feature>
<dbReference type="Proteomes" id="UP000765509">
    <property type="component" value="Unassembled WGS sequence"/>
</dbReference>
<feature type="compositionally biased region" description="Polar residues" evidence="1">
    <location>
        <begin position="111"/>
        <end position="126"/>
    </location>
</feature>
<keyword evidence="3" id="KW-1185">Reference proteome</keyword>
<reference evidence="2" key="1">
    <citation type="submission" date="2021-03" db="EMBL/GenBank/DDBJ databases">
        <title>Draft genome sequence of rust myrtle Austropuccinia psidii MF-1, a brazilian biotype.</title>
        <authorList>
            <person name="Quecine M.C."/>
            <person name="Pachon D.M.R."/>
            <person name="Bonatelli M.L."/>
            <person name="Correr F.H."/>
            <person name="Franceschini L.M."/>
            <person name="Leite T.F."/>
            <person name="Margarido G.R.A."/>
            <person name="Almeida C.A."/>
            <person name="Ferrarezi J.A."/>
            <person name="Labate C.A."/>
        </authorList>
    </citation>
    <scope>NUCLEOTIDE SEQUENCE</scope>
    <source>
        <strain evidence="2">MF-1</strain>
    </source>
</reference>
<name>A0A9Q3I8P6_9BASI</name>
<organism evidence="2 3">
    <name type="scientific">Austropuccinia psidii MF-1</name>
    <dbReference type="NCBI Taxonomy" id="1389203"/>
    <lineage>
        <taxon>Eukaryota</taxon>
        <taxon>Fungi</taxon>
        <taxon>Dikarya</taxon>
        <taxon>Basidiomycota</taxon>
        <taxon>Pucciniomycotina</taxon>
        <taxon>Pucciniomycetes</taxon>
        <taxon>Pucciniales</taxon>
        <taxon>Sphaerophragmiaceae</taxon>
        <taxon>Austropuccinia</taxon>
    </lineage>
</organism>
<dbReference type="EMBL" id="AVOT02037577">
    <property type="protein sequence ID" value="MBW0532268.1"/>
    <property type="molecule type" value="Genomic_DNA"/>
</dbReference>
<feature type="region of interest" description="Disordered" evidence="1">
    <location>
        <begin position="91"/>
        <end position="178"/>
    </location>
</feature>
<dbReference type="AlphaFoldDB" id="A0A9Q3I8P6"/>
<protein>
    <submittedName>
        <fullName evidence="2">Uncharacterized protein</fullName>
    </submittedName>
</protein>
<evidence type="ECO:0000313" key="3">
    <source>
        <dbReference type="Proteomes" id="UP000765509"/>
    </source>
</evidence>
<evidence type="ECO:0000256" key="1">
    <source>
        <dbReference type="SAM" id="MobiDB-lite"/>
    </source>
</evidence>
<gene>
    <name evidence="2" type="ORF">O181_071983</name>
</gene>
<accession>A0A9Q3I8P6</accession>
<evidence type="ECO:0000313" key="2">
    <source>
        <dbReference type="EMBL" id="MBW0532268.1"/>
    </source>
</evidence>
<sequence>MGLLGKISQFLKALLLVVLQDILIVSKVTFLIELVTGSRQRDVARCTNVGGSILVGGRPIYSSSAVQITKINTEGSDELDGEGVEVVNNHVGHQSSTSPSQPPSKRFQSRLIPSTPRNLQPNIATIPTSLPPASRSSSHSRPAMNPEVRSSPIKQSRTSPIVTSKHLRSEYEKKSENY</sequence>